<dbReference type="GO" id="GO:0009307">
    <property type="term" value="P:DNA restriction-modification system"/>
    <property type="evidence" value="ECO:0007669"/>
    <property type="project" value="UniProtKB-KW"/>
</dbReference>
<reference evidence="14" key="1">
    <citation type="submission" date="2016-11" db="EMBL/GenBank/DDBJ databases">
        <authorList>
            <person name="Varghese N."/>
            <person name="Submissions S."/>
        </authorList>
    </citation>
    <scope>NUCLEOTIDE SEQUENCE [LARGE SCALE GENOMIC DNA]</scope>
    <source>
        <strain evidence="14">DSM 10349</strain>
    </source>
</reference>
<evidence type="ECO:0000259" key="12">
    <source>
        <dbReference type="PROSITE" id="PS51192"/>
    </source>
</evidence>
<evidence type="ECO:0000313" key="14">
    <source>
        <dbReference type="Proteomes" id="UP000183997"/>
    </source>
</evidence>
<evidence type="ECO:0000256" key="3">
    <source>
        <dbReference type="ARBA" id="ARBA00011296"/>
    </source>
</evidence>
<dbReference type="InterPro" id="IPR051268">
    <property type="entry name" value="Type-I_R_enzyme_R_subunit"/>
</dbReference>
<keyword evidence="6 11" id="KW-0680">Restriction system</keyword>
<keyword evidence="9 11" id="KW-0067">ATP-binding</keyword>
<keyword evidence="10 11" id="KW-0238">DNA-binding</keyword>
<evidence type="ECO:0000256" key="9">
    <source>
        <dbReference type="ARBA" id="ARBA00022840"/>
    </source>
</evidence>
<evidence type="ECO:0000256" key="4">
    <source>
        <dbReference type="ARBA" id="ARBA00022722"/>
    </source>
</evidence>
<dbReference type="OrthoDB" id="9758243at2"/>
<evidence type="ECO:0000256" key="10">
    <source>
        <dbReference type="ARBA" id="ARBA00023125"/>
    </source>
</evidence>
<dbReference type="Pfam" id="PF11867">
    <property type="entry name" value="T1RH-like_C"/>
    <property type="match status" value="1"/>
</dbReference>
<dbReference type="SMART" id="SM00487">
    <property type="entry name" value="DEXDc"/>
    <property type="match status" value="1"/>
</dbReference>
<comment type="catalytic activity">
    <reaction evidence="1 11">
        <text>Endonucleolytic cleavage of DNA to give random double-stranded fragments with terminal 5'-phosphates, ATP is simultaneously hydrolyzed.</text>
        <dbReference type="EC" id="3.1.21.3"/>
    </reaction>
</comment>
<evidence type="ECO:0000313" key="13">
    <source>
        <dbReference type="EMBL" id="SHK29462.1"/>
    </source>
</evidence>
<organism evidence="13 14">
    <name type="scientific">Desulforamulus aeronauticus DSM 10349</name>
    <dbReference type="NCBI Taxonomy" id="1121421"/>
    <lineage>
        <taxon>Bacteria</taxon>
        <taxon>Bacillati</taxon>
        <taxon>Bacillota</taxon>
        <taxon>Clostridia</taxon>
        <taxon>Eubacteriales</taxon>
        <taxon>Peptococcaceae</taxon>
        <taxon>Desulforamulus</taxon>
    </lineage>
</organism>
<dbReference type="Gene3D" id="3.90.1570.50">
    <property type="match status" value="1"/>
</dbReference>
<dbReference type="SUPFAM" id="SSF52540">
    <property type="entry name" value="P-loop containing nucleoside triphosphate hydrolases"/>
    <property type="match status" value="2"/>
</dbReference>
<dbReference type="CDD" id="cd22332">
    <property type="entry name" value="HsdR_N"/>
    <property type="match status" value="1"/>
</dbReference>
<proteinExistence type="inferred from homology"/>
<dbReference type="AlphaFoldDB" id="A0A1M6RAI5"/>
<dbReference type="Pfam" id="PF18766">
    <property type="entry name" value="SWI2_SNF2"/>
    <property type="match status" value="1"/>
</dbReference>
<evidence type="ECO:0000256" key="2">
    <source>
        <dbReference type="ARBA" id="ARBA00008598"/>
    </source>
</evidence>
<evidence type="ECO:0000256" key="1">
    <source>
        <dbReference type="ARBA" id="ARBA00000851"/>
    </source>
</evidence>
<dbReference type="InterPro" id="IPR004473">
    <property type="entry name" value="Restrct_endonuc_typeI_HsdR"/>
</dbReference>
<keyword evidence="14" id="KW-1185">Reference proteome</keyword>
<dbReference type="PANTHER" id="PTHR30195:SF15">
    <property type="entry name" value="TYPE I RESTRICTION ENZYME HINDI ENDONUCLEASE SUBUNIT"/>
    <property type="match status" value="1"/>
</dbReference>
<accession>A0A1M6RAI5</accession>
<dbReference type="InterPro" id="IPR027417">
    <property type="entry name" value="P-loop_NTPase"/>
</dbReference>
<gene>
    <name evidence="13" type="ORF">SAMN02745123_01388</name>
</gene>
<name>A0A1M6RAI5_9FIRM</name>
<dbReference type="EMBL" id="FRAR01000010">
    <property type="protein sequence ID" value="SHK29462.1"/>
    <property type="molecule type" value="Genomic_DNA"/>
</dbReference>
<dbReference type="InterPro" id="IPR040980">
    <property type="entry name" value="SWI2_SNF2"/>
</dbReference>
<comment type="subunit">
    <text evidence="3 11">The type I restriction/modification system is composed of three polypeptides R, M and S.</text>
</comment>
<dbReference type="GO" id="GO:0005524">
    <property type="term" value="F:ATP binding"/>
    <property type="evidence" value="ECO:0007669"/>
    <property type="project" value="UniProtKB-KW"/>
</dbReference>
<keyword evidence="4" id="KW-0540">Nuclease</keyword>
<evidence type="ECO:0000256" key="5">
    <source>
        <dbReference type="ARBA" id="ARBA00022741"/>
    </source>
</evidence>
<dbReference type="Proteomes" id="UP000183997">
    <property type="component" value="Unassembled WGS sequence"/>
</dbReference>
<feature type="domain" description="Helicase ATP-binding" evidence="12">
    <location>
        <begin position="280"/>
        <end position="441"/>
    </location>
</feature>
<dbReference type="InterPro" id="IPR007409">
    <property type="entry name" value="Restrct_endonuc_type1_HsdR_N"/>
</dbReference>
<dbReference type="InterPro" id="IPR021810">
    <property type="entry name" value="T1RH-like_C"/>
</dbReference>
<dbReference type="Gene3D" id="3.40.50.300">
    <property type="entry name" value="P-loop containing nucleotide triphosphate hydrolases"/>
    <property type="match status" value="2"/>
</dbReference>
<dbReference type="InterPro" id="IPR055180">
    <property type="entry name" value="HsdR_RecA-like_helicase_dom_2"/>
</dbReference>
<dbReference type="Pfam" id="PF04313">
    <property type="entry name" value="HSDR_N"/>
    <property type="match status" value="1"/>
</dbReference>
<comment type="similarity">
    <text evidence="2 11">Belongs to the HsdR family.</text>
</comment>
<evidence type="ECO:0000256" key="11">
    <source>
        <dbReference type="RuleBase" id="RU364115"/>
    </source>
</evidence>
<dbReference type="Pfam" id="PF22679">
    <property type="entry name" value="T1R_D3-like"/>
    <property type="match status" value="1"/>
</dbReference>
<dbReference type="EC" id="3.1.21.3" evidence="11"/>
<comment type="function">
    <text evidence="11">Subunit R is required for both nuclease and ATPase activities, but not for modification.</text>
</comment>
<keyword evidence="5 11" id="KW-0547">Nucleotide-binding</keyword>
<dbReference type="GO" id="GO:0009035">
    <property type="term" value="F:type I site-specific deoxyribonuclease activity"/>
    <property type="evidence" value="ECO:0007669"/>
    <property type="project" value="UniProtKB-EC"/>
</dbReference>
<dbReference type="InterPro" id="IPR014001">
    <property type="entry name" value="Helicase_ATP-bd"/>
</dbReference>
<dbReference type="PANTHER" id="PTHR30195">
    <property type="entry name" value="TYPE I SITE-SPECIFIC DEOXYRIBONUCLEASE PROTEIN SUBUNIT M AND R"/>
    <property type="match status" value="1"/>
</dbReference>
<dbReference type="STRING" id="1121421.SAMN02745123_01388"/>
<evidence type="ECO:0000256" key="8">
    <source>
        <dbReference type="ARBA" id="ARBA00022801"/>
    </source>
</evidence>
<protein>
    <recommendedName>
        <fullName evidence="11">Type I restriction enzyme endonuclease subunit</fullName>
        <shortName evidence="11">R protein</shortName>
        <ecNumber evidence="11">3.1.21.3</ecNumber>
    </recommendedName>
    <alternativeName>
        <fullName evidence="11">Type-1 restriction enzyme R protein</fullName>
    </alternativeName>
</protein>
<evidence type="ECO:0000256" key="7">
    <source>
        <dbReference type="ARBA" id="ARBA00022759"/>
    </source>
</evidence>
<dbReference type="RefSeq" id="WP_072912301.1">
    <property type="nucleotide sequence ID" value="NZ_FRAR01000010.1"/>
</dbReference>
<evidence type="ECO:0000256" key="6">
    <source>
        <dbReference type="ARBA" id="ARBA00022747"/>
    </source>
</evidence>
<keyword evidence="7" id="KW-0255">Endonuclease</keyword>
<dbReference type="NCBIfam" id="TIGR00348">
    <property type="entry name" value="hsdR"/>
    <property type="match status" value="1"/>
</dbReference>
<dbReference type="PROSITE" id="PS51192">
    <property type="entry name" value="HELICASE_ATP_BIND_1"/>
    <property type="match status" value="1"/>
</dbReference>
<sequence>MNSYTEDHLVEQPAMELLQSIGWETKNCYDEDFGKEGTLGRETTSEVVLTRYLRDAIKHLNPHINLDAVDIAVNEITRDRSSLSPLKANQEIYQLLKDGVPVTYRDEYDEQVDGRVYIVDWKNPENNHYLMVNQFWASGPIYKRRADIVGFVNGIPFVFMELKANHRNIADAYNANLRDYKDTIPQIFWYNALIILSNGSHSKVGSITSTLDFFNEWKRVDSEEEEIKVSLEAMLRGVCDHGKLLDIVENFVLYKDDVAKIVPKNHQYLGVNNAIEAVHDIKNRDGKLGVFWHAQGSGKSFSMVFFTQKILRKIPGNWTFVVVTDRNDLDDQIYKTFSSVGAINEDCQADSCEGLRQMLKEDHKMVFTLIQKFQWEGVAKPVTLRDDVIVITDEAHRSQYDTLAQNMRRALPNASFIGFTGTPLMQGDAVTRDVFGNYVSVYDFSAAIEDGATVPLYYENRIPELQLINEDLNDDLNHVIEDAMLDDDQEARMEREFLREYHLITREERLDKIAEDIVSHYMNRGYMGKALVVSIDKMTAVKMYFKVKNEWAKYLAKLKSELATASDNEAKALEIRISYMEETDMAVVISSSQNEVDDFRKKDIDILPIRKRIQKETLDEHFKDAEHPMRIVFVCAMWITGFDVQSLSTVYLDKPMRNHTLMQTIARANRIFEGKTNGLIVDYVGVFRNLQKALSIYAKPGTGGIDVPVKNKEQLVNDMIETISQVKGFCLENNIDLNRTIAETRGFEKIALMDDMVDALVASDDTKKKFMQYASLAWRIFKAILPDAKANQFEAVCQLLRSLSEKIRSLTAPPNIDHVMADIEQVLDLSIDAEGYIIAEDAENTIDLSGLDFEKMRQGFAKKHKNTEMQKLKTKIEQVLFNMVAQNRTRADYLERFEKMIEEYNSGSKNVDIIYKNLVDLAETLNDEQKRHIQENLSEEQLALFDILTKPEFDLTEKEKQQVKVAARQLLETLKTEKLVLDWRKKQQARAEVLYTIEKVLDDDLPRSFSTELYRKKCELVYQHIYDNYYGDGRSIYDIAS</sequence>
<keyword evidence="8 11" id="KW-0378">Hydrolase</keyword>
<dbReference type="GO" id="GO:0003677">
    <property type="term" value="F:DNA binding"/>
    <property type="evidence" value="ECO:0007669"/>
    <property type="project" value="UniProtKB-KW"/>
</dbReference>